<dbReference type="PROSITE" id="PS51059">
    <property type="entry name" value="PARP_CATALYTIC"/>
    <property type="match status" value="1"/>
</dbReference>
<dbReference type="InterPro" id="IPR051712">
    <property type="entry name" value="ARTD-AVP"/>
</dbReference>
<evidence type="ECO:0000313" key="4">
    <source>
        <dbReference type="EnsemblMetazoa" id="CLYHEMP023054.1"/>
    </source>
</evidence>
<dbReference type="Gene3D" id="3.90.228.10">
    <property type="match status" value="1"/>
</dbReference>
<keyword evidence="1" id="KW-0328">Glycosyltransferase</keyword>
<keyword evidence="1" id="KW-0520">NAD</keyword>
<keyword evidence="5" id="KW-1185">Reference proteome</keyword>
<evidence type="ECO:0000259" key="3">
    <source>
        <dbReference type="PROSITE" id="PS51059"/>
    </source>
</evidence>
<name>A0A7M6DQQ1_9CNID</name>
<feature type="domain" description="PARP catalytic" evidence="3">
    <location>
        <begin position="27"/>
        <end position="176"/>
    </location>
</feature>
<feature type="region of interest" description="Disordered" evidence="2">
    <location>
        <begin position="1"/>
        <end position="25"/>
    </location>
</feature>
<dbReference type="Pfam" id="PF00644">
    <property type="entry name" value="PARP"/>
    <property type="match status" value="1"/>
</dbReference>
<evidence type="ECO:0000313" key="5">
    <source>
        <dbReference type="Proteomes" id="UP000594262"/>
    </source>
</evidence>
<evidence type="ECO:0000256" key="2">
    <source>
        <dbReference type="SAM" id="MobiDB-lite"/>
    </source>
</evidence>
<dbReference type="GO" id="GO:0003950">
    <property type="term" value="F:NAD+ poly-ADP-ribosyltransferase activity"/>
    <property type="evidence" value="ECO:0007669"/>
    <property type="project" value="UniProtKB-UniRule"/>
</dbReference>
<protein>
    <recommendedName>
        <fullName evidence="1">Poly [ADP-ribose] polymerase</fullName>
        <shortName evidence="1">PARP</shortName>
        <ecNumber evidence="1">2.4.2.-</ecNumber>
    </recommendedName>
</protein>
<dbReference type="PANTHER" id="PTHR45740:SF2">
    <property type="entry name" value="POLY [ADP-RIBOSE] POLYMERASE"/>
    <property type="match status" value="1"/>
</dbReference>
<dbReference type="Proteomes" id="UP000594262">
    <property type="component" value="Unplaced"/>
</dbReference>
<proteinExistence type="predicted"/>
<organism evidence="4 5">
    <name type="scientific">Clytia hemisphaerica</name>
    <dbReference type="NCBI Taxonomy" id="252671"/>
    <lineage>
        <taxon>Eukaryota</taxon>
        <taxon>Metazoa</taxon>
        <taxon>Cnidaria</taxon>
        <taxon>Hydrozoa</taxon>
        <taxon>Hydroidolina</taxon>
        <taxon>Leptothecata</taxon>
        <taxon>Obeliida</taxon>
        <taxon>Clytiidae</taxon>
        <taxon>Clytia</taxon>
    </lineage>
</organism>
<evidence type="ECO:0000256" key="1">
    <source>
        <dbReference type="RuleBase" id="RU362114"/>
    </source>
</evidence>
<dbReference type="InterPro" id="IPR012317">
    <property type="entry name" value="Poly(ADP-ribose)pol_cat_dom"/>
</dbReference>
<accession>A0A7M6DQQ1</accession>
<reference evidence="4" key="1">
    <citation type="submission" date="2021-01" db="UniProtKB">
        <authorList>
            <consortium name="EnsemblMetazoa"/>
        </authorList>
    </citation>
    <scope>IDENTIFICATION</scope>
</reference>
<dbReference type="AlphaFoldDB" id="A0A7M6DQQ1"/>
<dbReference type="PANTHER" id="PTHR45740">
    <property type="entry name" value="POLY [ADP-RIBOSE] POLYMERASE"/>
    <property type="match status" value="1"/>
</dbReference>
<dbReference type="GO" id="GO:1990404">
    <property type="term" value="F:NAD+-protein mono-ADP-ribosyltransferase activity"/>
    <property type="evidence" value="ECO:0007669"/>
    <property type="project" value="TreeGrafter"/>
</dbReference>
<dbReference type="EnsemblMetazoa" id="CLYHEMT023054.1">
    <property type="protein sequence ID" value="CLYHEMP023054.1"/>
    <property type="gene ID" value="CLYHEMG023054"/>
</dbReference>
<dbReference type="SUPFAM" id="SSF56399">
    <property type="entry name" value="ADP-ribosylation"/>
    <property type="match status" value="1"/>
</dbReference>
<dbReference type="OrthoDB" id="5964163at2759"/>
<sequence>MFNVQRNFPDSPGNRPSLRSSTPQEEYITPWHWPKEVSLEGGRLDVKPNKKQQIAQQFKTSLGRTVTVLDVEEICNAKFYQKYQSKQKILAEKLGENNVNELELYHGTDAAAVDGICKQNFDSSMKLKNGRIFGQGSYFATQASYSLNYSEPDYNNIRYMFVAKVLAGRFTKVNKS</sequence>
<keyword evidence="1" id="KW-0808">Transferase</keyword>
<dbReference type="GO" id="GO:0005634">
    <property type="term" value="C:nucleus"/>
    <property type="evidence" value="ECO:0007669"/>
    <property type="project" value="TreeGrafter"/>
</dbReference>
<dbReference type="EC" id="2.4.2.-" evidence="1"/>